<accession>A0ABV2H743</accession>
<evidence type="ECO:0000313" key="1">
    <source>
        <dbReference type="EMBL" id="MET3586350.1"/>
    </source>
</evidence>
<reference evidence="1 2" key="1">
    <citation type="submission" date="2024-06" db="EMBL/GenBank/DDBJ databases">
        <title>Genomic Encyclopedia of Type Strains, Phase IV (KMG-IV): sequencing the most valuable type-strain genomes for metagenomic binning, comparative biology and taxonomic classification.</title>
        <authorList>
            <person name="Goeker M."/>
        </authorList>
    </citation>
    <scope>NUCLEOTIDE SEQUENCE [LARGE SCALE GENOMIC DNA]</scope>
    <source>
        <strain evidence="1 2">DSM 105042</strain>
    </source>
</reference>
<proteinExistence type="predicted"/>
<comment type="caution">
    <text evidence="1">The sequence shown here is derived from an EMBL/GenBank/DDBJ whole genome shotgun (WGS) entry which is preliminary data.</text>
</comment>
<gene>
    <name evidence="1" type="ORF">ABID21_002467</name>
</gene>
<name>A0ABV2H743_9HYPH</name>
<organism evidence="1 2">
    <name type="scientific">Pseudorhizobium tarimense</name>
    <dbReference type="NCBI Taxonomy" id="1079109"/>
    <lineage>
        <taxon>Bacteria</taxon>
        <taxon>Pseudomonadati</taxon>
        <taxon>Pseudomonadota</taxon>
        <taxon>Alphaproteobacteria</taxon>
        <taxon>Hyphomicrobiales</taxon>
        <taxon>Rhizobiaceae</taxon>
        <taxon>Rhizobium/Agrobacterium group</taxon>
        <taxon>Pseudorhizobium</taxon>
    </lineage>
</organism>
<dbReference type="Proteomes" id="UP001549031">
    <property type="component" value="Unassembled WGS sequence"/>
</dbReference>
<evidence type="ECO:0000313" key="2">
    <source>
        <dbReference type="Proteomes" id="UP001549031"/>
    </source>
</evidence>
<keyword evidence="2" id="KW-1185">Reference proteome</keyword>
<dbReference type="EMBL" id="JBEPLJ010000008">
    <property type="protein sequence ID" value="MET3586350.1"/>
    <property type="molecule type" value="Genomic_DNA"/>
</dbReference>
<protein>
    <submittedName>
        <fullName evidence="1">Uncharacterized protein</fullName>
    </submittedName>
</protein>
<dbReference type="RefSeq" id="WP_247244044.1">
    <property type="nucleotide sequence ID" value="NZ_JALJRA010000008.1"/>
</dbReference>
<sequence>MMTSLLVNTVKVNETDRFIHGRETATVLGERIERINNGYRALFDGITFINVGIDDTLRNMRWRLEPYFRHGPAGEIAAEVFARLQEHDTAYSRLRALQHRERNKWWD</sequence>